<dbReference type="Gene3D" id="3.30.1330.10">
    <property type="entry name" value="PurM-like, N-terminal domain"/>
    <property type="match status" value="1"/>
</dbReference>
<comment type="function">
    <text evidence="19">Commits homoserine to the threonine biosynthesis pathway by catalyzing its O-phosphorylation.</text>
</comment>
<evidence type="ECO:0000256" key="18">
    <source>
        <dbReference type="ARBA" id="ARBA00049913"/>
    </source>
</evidence>
<keyword evidence="17" id="KW-0443">Lipid metabolism</keyword>
<dbReference type="FunFam" id="3.30.1330.10:FF:000001">
    <property type="entry name" value="Phosphoribosylformylglycinamidine cyclo-ligase"/>
    <property type="match status" value="1"/>
</dbReference>
<keyword evidence="14" id="KW-0067">ATP-binding</keyword>
<dbReference type="OrthoDB" id="2018833at2759"/>
<evidence type="ECO:0000256" key="14">
    <source>
        <dbReference type="ARBA" id="ARBA00022840"/>
    </source>
</evidence>
<protein>
    <recommendedName>
        <fullName evidence="6">Homoserine kinase</fullName>
        <ecNumber evidence="4">2.7.1.39</ecNumber>
        <ecNumber evidence="5">6.3.3.1</ecNumber>
    </recommendedName>
</protein>
<keyword evidence="7 23" id="KW-0436">Ligase</keyword>
<dbReference type="InterPro" id="IPR004733">
    <property type="entry name" value="PurM_cligase"/>
</dbReference>
<evidence type="ECO:0000256" key="12">
    <source>
        <dbReference type="ARBA" id="ARBA00022755"/>
    </source>
</evidence>
<dbReference type="EC" id="2.7.1.39" evidence="4"/>
<organism evidence="23 24">
    <name type="scientific">Byssothecium circinans</name>
    <dbReference type="NCBI Taxonomy" id="147558"/>
    <lineage>
        <taxon>Eukaryota</taxon>
        <taxon>Fungi</taxon>
        <taxon>Dikarya</taxon>
        <taxon>Ascomycota</taxon>
        <taxon>Pezizomycotina</taxon>
        <taxon>Dothideomycetes</taxon>
        <taxon>Pleosporomycetidae</taxon>
        <taxon>Pleosporales</taxon>
        <taxon>Massarineae</taxon>
        <taxon>Massarinaceae</taxon>
        <taxon>Byssothecium</taxon>
    </lineage>
</organism>
<evidence type="ECO:0000256" key="9">
    <source>
        <dbReference type="ARBA" id="ARBA00022679"/>
    </source>
</evidence>
<dbReference type="NCBIfam" id="TIGR00878">
    <property type="entry name" value="purM"/>
    <property type="match status" value="1"/>
</dbReference>
<dbReference type="FunFam" id="3.30.70.890:FF:000016">
    <property type="entry name" value="Homoserine kinase"/>
    <property type="match status" value="1"/>
</dbReference>
<keyword evidence="17" id="KW-0753">Steroid metabolism</keyword>
<evidence type="ECO:0000256" key="15">
    <source>
        <dbReference type="ARBA" id="ARBA00023011"/>
    </source>
</evidence>
<dbReference type="InterPro" id="IPR036676">
    <property type="entry name" value="PurM-like_C_sf"/>
</dbReference>
<dbReference type="FunFam" id="3.30.230.10:FF:000068">
    <property type="entry name" value="Homoserine kinase"/>
    <property type="match status" value="1"/>
</dbReference>
<dbReference type="PROSITE" id="PS00627">
    <property type="entry name" value="GHMP_KINASES_ATP"/>
    <property type="match status" value="1"/>
</dbReference>
<dbReference type="GO" id="GO:0004641">
    <property type="term" value="F:phosphoribosylformylglycinamidine cyclo-ligase activity"/>
    <property type="evidence" value="ECO:0007669"/>
    <property type="project" value="UniProtKB-EC"/>
</dbReference>
<dbReference type="SUPFAM" id="SSF55060">
    <property type="entry name" value="GHMP Kinase, C-terminal domain"/>
    <property type="match status" value="1"/>
</dbReference>
<evidence type="ECO:0000256" key="1">
    <source>
        <dbReference type="ARBA" id="ARBA00004686"/>
    </source>
</evidence>
<dbReference type="HAMAP" id="MF_00741">
    <property type="entry name" value="AIRS"/>
    <property type="match status" value="1"/>
</dbReference>
<evidence type="ECO:0000313" key="23">
    <source>
        <dbReference type="EMBL" id="KAF1954915.1"/>
    </source>
</evidence>
<keyword evidence="13" id="KW-0418">Kinase</keyword>
<dbReference type="GO" id="GO:0016126">
    <property type="term" value="P:sterol biosynthetic process"/>
    <property type="evidence" value="ECO:0007669"/>
    <property type="project" value="UniProtKB-KW"/>
</dbReference>
<evidence type="ECO:0000256" key="6">
    <source>
        <dbReference type="ARBA" id="ARBA00017858"/>
    </source>
</evidence>
<dbReference type="InterPro" id="IPR016188">
    <property type="entry name" value="PurM-like_N"/>
</dbReference>
<dbReference type="InterPro" id="IPR010918">
    <property type="entry name" value="PurM-like_C_dom"/>
</dbReference>
<evidence type="ECO:0000256" key="17">
    <source>
        <dbReference type="ARBA" id="ARBA00023221"/>
    </source>
</evidence>
<dbReference type="GO" id="GO:0046084">
    <property type="term" value="P:adenine biosynthetic process"/>
    <property type="evidence" value="ECO:0007669"/>
    <property type="project" value="TreeGrafter"/>
</dbReference>
<dbReference type="SUPFAM" id="SSF54211">
    <property type="entry name" value="Ribosomal protein S5 domain 2-like"/>
    <property type="match status" value="1"/>
</dbReference>
<dbReference type="InterPro" id="IPR014721">
    <property type="entry name" value="Ribsml_uS5_D2-typ_fold_subgr"/>
</dbReference>
<dbReference type="InterPro" id="IPR000870">
    <property type="entry name" value="Homoserine_kinase"/>
</dbReference>
<sequence>MATTLIKVPCSSANIGPGFDVIGLALNLYLEVQLTVTQQPSSTHSLNCRITYEGVNAESVPLVAEDNLITRTAVYVLRCHGIRAFPTETHVHVINPIPLGRGLGSSAAAIVAGVNLANEVGNLKLSKARMLDYCLMEERHPDNVAAALYGGFVGTYLNELSPEDTERLEIPLSEVLPEPAGGVDTGLQPPQPPLNIGHYTKYNWSSEIKCICIIPQFEVSTAKAREVLPENYSRKDLVFNMQRLAVLTTALGQSPPDPGMIYTAMQDKIHQPYRRGLIPGLTEILQSVTPQSHPGLLGICLSGAGPTILALATTNFDSIAEHLLAEFKKEGITCDWKLLELAEEGTTASRAEKPSVQLEESLTYASSGVSIDAGNDLVRAIKAYTAGTKRPGADGEIGGFGGLLDLHAAGYTESPILVGAIDGIGTKVKIAFEMNKHDTVGIDLVAMNVNDLVVQGAEPLMFLDYYACSKLSVPNAAKFVEGVANGCRQSGAALVGGETAEMPGIYKDGEYDAGGCAIGAIKRGATILPDKDGMAEGDVLLGLASSGVHSNGFSLVRKIVEKKGLSFHDTAPWDQSKTLGEDLLTPTRIYVKPLLATSRKGLVKGMAHITGGGLSENIPRMLPKTLAAELDARTWPVLSVFKWLKEAGRMEDSEFCRTFNTGLGMVLVVSEENVRNATEVLQEHGEQVYRVGKLVKRTTEEDCTVRNMDAWR</sequence>
<evidence type="ECO:0000259" key="20">
    <source>
        <dbReference type="Pfam" id="PF00288"/>
    </source>
</evidence>
<comment type="similarity">
    <text evidence="3">Belongs to the GHMP kinase family. Homoserine kinase subfamily.</text>
</comment>
<dbReference type="Proteomes" id="UP000800035">
    <property type="component" value="Unassembled WGS sequence"/>
</dbReference>
<dbReference type="Pfam" id="PF02769">
    <property type="entry name" value="AIRS_C"/>
    <property type="match status" value="1"/>
</dbReference>
<feature type="domain" description="GHMP kinase N-terminal" evidence="20">
    <location>
        <begin position="67"/>
        <end position="151"/>
    </location>
</feature>
<comment type="catalytic activity">
    <reaction evidence="18">
        <text>L-homoserine + ATP = O-phospho-L-homoserine + ADP + H(+)</text>
        <dbReference type="Rhea" id="RHEA:13985"/>
        <dbReference type="ChEBI" id="CHEBI:15378"/>
        <dbReference type="ChEBI" id="CHEBI:30616"/>
        <dbReference type="ChEBI" id="CHEBI:57476"/>
        <dbReference type="ChEBI" id="CHEBI:57590"/>
        <dbReference type="ChEBI" id="CHEBI:456216"/>
        <dbReference type="EC" id="2.7.1.39"/>
    </reaction>
    <physiologicalReaction direction="left-to-right" evidence="18">
        <dbReference type="Rhea" id="RHEA:13986"/>
    </physiologicalReaction>
</comment>
<keyword evidence="10" id="KW-0791">Threonine biosynthesis</keyword>
<dbReference type="CDD" id="cd02196">
    <property type="entry name" value="PurM"/>
    <property type="match status" value="1"/>
</dbReference>
<dbReference type="InterPro" id="IPR006204">
    <property type="entry name" value="GHMP_kinase_N_dom"/>
</dbReference>
<keyword evidence="15" id="KW-0752">Steroid biosynthesis</keyword>
<dbReference type="EMBL" id="ML976996">
    <property type="protein sequence ID" value="KAF1954915.1"/>
    <property type="molecule type" value="Genomic_DNA"/>
</dbReference>
<evidence type="ECO:0000256" key="7">
    <source>
        <dbReference type="ARBA" id="ARBA00022598"/>
    </source>
</evidence>
<dbReference type="UniPathway" id="UPA00074">
    <property type="reaction ID" value="UER00129"/>
</dbReference>
<evidence type="ECO:0000256" key="4">
    <source>
        <dbReference type="ARBA" id="ARBA00012078"/>
    </source>
</evidence>
<evidence type="ECO:0000259" key="21">
    <source>
        <dbReference type="Pfam" id="PF00586"/>
    </source>
</evidence>
<feature type="domain" description="PurM-like C-terminal" evidence="22">
    <location>
        <begin position="536"/>
        <end position="698"/>
    </location>
</feature>
<evidence type="ECO:0000256" key="11">
    <source>
        <dbReference type="ARBA" id="ARBA00022741"/>
    </source>
</evidence>
<accession>A0A6A5TQE5</accession>
<dbReference type="HAMAP" id="MF_00384">
    <property type="entry name" value="Homoser_kinase"/>
    <property type="match status" value="1"/>
</dbReference>
<keyword evidence="12" id="KW-0658">Purine biosynthesis</keyword>
<dbReference type="Gene3D" id="3.90.650.10">
    <property type="entry name" value="PurM-like C-terminal domain"/>
    <property type="match status" value="1"/>
</dbReference>
<dbReference type="GO" id="GO:0005829">
    <property type="term" value="C:cytosol"/>
    <property type="evidence" value="ECO:0007669"/>
    <property type="project" value="TreeGrafter"/>
</dbReference>
<dbReference type="InterPro" id="IPR006203">
    <property type="entry name" value="GHMP_knse_ATP-bd_CS"/>
</dbReference>
<dbReference type="PANTHER" id="PTHR10520">
    <property type="entry name" value="TRIFUNCTIONAL PURINE BIOSYNTHETIC PROTEIN ADENOSINE-3-RELATED"/>
    <property type="match status" value="1"/>
</dbReference>
<dbReference type="Pfam" id="PF00288">
    <property type="entry name" value="GHMP_kinases_N"/>
    <property type="match status" value="1"/>
</dbReference>
<dbReference type="NCBIfam" id="TIGR00191">
    <property type="entry name" value="thrB"/>
    <property type="match status" value="1"/>
</dbReference>
<keyword evidence="24" id="KW-1185">Reference proteome</keyword>
<dbReference type="PANTHER" id="PTHR10520:SF12">
    <property type="entry name" value="TRIFUNCTIONAL PURINE BIOSYNTHETIC PROTEIN ADENOSINE-3"/>
    <property type="match status" value="1"/>
</dbReference>
<keyword evidence="8" id="KW-0028">Amino-acid biosynthesis</keyword>
<evidence type="ECO:0000256" key="2">
    <source>
        <dbReference type="ARBA" id="ARBA00005015"/>
    </source>
</evidence>
<evidence type="ECO:0000256" key="8">
    <source>
        <dbReference type="ARBA" id="ARBA00022605"/>
    </source>
</evidence>
<proteinExistence type="inferred from homology"/>
<dbReference type="Gene3D" id="3.30.70.890">
    <property type="entry name" value="GHMP kinase, C-terminal domain"/>
    <property type="match status" value="1"/>
</dbReference>
<feature type="domain" description="PurM-like N-terminal" evidence="21">
    <location>
        <begin position="417"/>
        <end position="520"/>
    </location>
</feature>
<dbReference type="SUPFAM" id="SSF56042">
    <property type="entry name" value="PurM C-terminal domain-like"/>
    <property type="match status" value="1"/>
</dbReference>
<evidence type="ECO:0000256" key="13">
    <source>
        <dbReference type="ARBA" id="ARBA00022777"/>
    </source>
</evidence>
<evidence type="ECO:0000256" key="5">
    <source>
        <dbReference type="ARBA" id="ARBA00013047"/>
    </source>
</evidence>
<reference evidence="23" key="1">
    <citation type="journal article" date="2020" name="Stud. Mycol.">
        <title>101 Dothideomycetes genomes: a test case for predicting lifestyles and emergence of pathogens.</title>
        <authorList>
            <person name="Haridas S."/>
            <person name="Albert R."/>
            <person name="Binder M."/>
            <person name="Bloem J."/>
            <person name="Labutti K."/>
            <person name="Salamov A."/>
            <person name="Andreopoulos B."/>
            <person name="Baker S."/>
            <person name="Barry K."/>
            <person name="Bills G."/>
            <person name="Bluhm B."/>
            <person name="Cannon C."/>
            <person name="Castanera R."/>
            <person name="Culley D."/>
            <person name="Daum C."/>
            <person name="Ezra D."/>
            <person name="Gonzalez J."/>
            <person name="Henrissat B."/>
            <person name="Kuo A."/>
            <person name="Liang C."/>
            <person name="Lipzen A."/>
            <person name="Lutzoni F."/>
            <person name="Magnuson J."/>
            <person name="Mondo S."/>
            <person name="Nolan M."/>
            <person name="Ohm R."/>
            <person name="Pangilinan J."/>
            <person name="Park H.-J."/>
            <person name="Ramirez L."/>
            <person name="Alfaro M."/>
            <person name="Sun H."/>
            <person name="Tritt A."/>
            <person name="Yoshinaga Y."/>
            <person name="Zwiers L.-H."/>
            <person name="Turgeon B."/>
            <person name="Goodwin S."/>
            <person name="Spatafora J."/>
            <person name="Crous P."/>
            <person name="Grigoriev I."/>
        </authorList>
    </citation>
    <scope>NUCLEOTIDE SEQUENCE</scope>
    <source>
        <strain evidence="23">CBS 675.92</strain>
    </source>
</reference>
<dbReference type="GO" id="GO:0009088">
    <property type="term" value="P:threonine biosynthetic process"/>
    <property type="evidence" value="ECO:0007669"/>
    <property type="project" value="UniProtKB-UniPathway"/>
</dbReference>
<dbReference type="InterPro" id="IPR036554">
    <property type="entry name" value="GHMP_kinase_C_sf"/>
</dbReference>
<comment type="pathway">
    <text evidence="2">Amino-acid biosynthesis; L-threonine biosynthesis; L-threonine from L-aspartate: step 4/5.</text>
</comment>
<gene>
    <name evidence="23" type="ORF">CC80DRAFT_108349</name>
</gene>
<keyword evidence="15" id="KW-0756">Sterol biosynthesis</keyword>
<dbReference type="GO" id="GO:0004413">
    <property type="term" value="F:homoserine kinase activity"/>
    <property type="evidence" value="ECO:0007669"/>
    <property type="project" value="UniProtKB-EC"/>
</dbReference>
<evidence type="ECO:0000256" key="10">
    <source>
        <dbReference type="ARBA" id="ARBA00022697"/>
    </source>
</evidence>
<dbReference type="UniPathway" id="UPA00050">
    <property type="reaction ID" value="UER00064"/>
</dbReference>
<dbReference type="FunFam" id="3.90.650.10:FF:000007">
    <property type="entry name" value="Trifunctional purine biosynthetic protein adenosine-3"/>
    <property type="match status" value="1"/>
</dbReference>
<dbReference type="GO" id="GO:0005524">
    <property type="term" value="F:ATP binding"/>
    <property type="evidence" value="ECO:0007669"/>
    <property type="project" value="UniProtKB-KW"/>
</dbReference>
<dbReference type="InterPro" id="IPR020568">
    <property type="entry name" value="Ribosomal_Su5_D2-typ_SF"/>
</dbReference>
<dbReference type="SUPFAM" id="SSF55326">
    <property type="entry name" value="PurM N-terminal domain-like"/>
    <property type="match status" value="1"/>
</dbReference>
<keyword evidence="11" id="KW-0547">Nucleotide-binding</keyword>
<keyword evidence="15" id="KW-0444">Lipid biosynthesis</keyword>
<dbReference type="Gene3D" id="3.30.230.10">
    <property type="match status" value="1"/>
</dbReference>
<dbReference type="GO" id="GO:0004637">
    <property type="term" value="F:phosphoribosylamine-glycine ligase activity"/>
    <property type="evidence" value="ECO:0007669"/>
    <property type="project" value="TreeGrafter"/>
</dbReference>
<evidence type="ECO:0000256" key="16">
    <source>
        <dbReference type="ARBA" id="ARBA00023166"/>
    </source>
</evidence>
<keyword evidence="9" id="KW-0808">Transferase</keyword>
<keyword evidence="16" id="KW-1207">Sterol metabolism</keyword>
<evidence type="ECO:0000256" key="3">
    <source>
        <dbReference type="ARBA" id="ARBA00007370"/>
    </source>
</evidence>
<dbReference type="InterPro" id="IPR036921">
    <property type="entry name" value="PurM-like_N_sf"/>
</dbReference>
<dbReference type="Pfam" id="PF00586">
    <property type="entry name" value="AIRS"/>
    <property type="match status" value="1"/>
</dbReference>
<dbReference type="EC" id="6.3.3.1" evidence="5"/>
<name>A0A6A5TQE5_9PLEO</name>
<dbReference type="GO" id="GO:0006189">
    <property type="term" value="P:'de novo' IMP biosynthetic process"/>
    <property type="evidence" value="ECO:0007669"/>
    <property type="project" value="UniProtKB-UniPathway"/>
</dbReference>
<dbReference type="PRINTS" id="PR00958">
    <property type="entry name" value="HOMSERKINASE"/>
</dbReference>
<comment type="pathway">
    <text evidence="1">Purine metabolism; IMP biosynthesis via de novo pathway; 5-amino-1-(5-phospho-D-ribosyl)imidazole from N(2)-formyl-N(1)-(5-phospho-D-ribosyl)glycinamide: step 2/2.</text>
</comment>
<evidence type="ECO:0000259" key="22">
    <source>
        <dbReference type="Pfam" id="PF02769"/>
    </source>
</evidence>
<dbReference type="AlphaFoldDB" id="A0A6A5TQE5"/>
<evidence type="ECO:0000256" key="19">
    <source>
        <dbReference type="ARBA" id="ARBA00054121"/>
    </source>
</evidence>
<evidence type="ECO:0000313" key="24">
    <source>
        <dbReference type="Proteomes" id="UP000800035"/>
    </source>
</evidence>